<keyword evidence="1" id="KW-0472">Membrane</keyword>
<keyword evidence="1" id="KW-0812">Transmembrane</keyword>
<dbReference type="InterPro" id="IPR007354">
    <property type="entry name" value="CruF-like"/>
</dbReference>
<sequence>MNSKIDLVTFRLFVFWYTVGIFLLTFDLVPPPLEWANAVFLILCGILGGFYFIRTYGLFIGGVTVVVIMVFSITAEVFGVSTGLLFGDYDYNPDFGLVFFNVPFTIGTAWLMVIATTHALVSPWFSHVKSSVVKGFGYVLTASLFAVAIDLVIDPVAFEVKTYWEWGGTDGFYYGIPFSNFVGWFIVAFVLHSFIYVFFHLARVWDKQVHAYWWPRTVALFYMIVFMFTFLCAVNGLWLAAISGVVTMVVARLITNRFNRSHL</sequence>
<gene>
    <name evidence="2" type="ORF">JOD17_002703</name>
</gene>
<feature type="transmembrane region" description="Helical" evidence="1">
    <location>
        <begin position="173"/>
        <end position="199"/>
    </location>
</feature>
<proteinExistence type="predicted"/>
<dbReference type="Pfam" id="PF04240">
    <property type="entry name" value="Caroten_synth"/>
    <property type="match status" value="1"/>
</dbReference>
<dbReference type="RefSeq" id="WP_204698304.1">
    <property type="nucleotide sequence ID" value="NZ_JAFBEC010000007.1"/>
</dbReference>
<evidence type="ECO:0000313" key="2">
    <source>
        <dbReference type="EMBL" id="MBM7633609.1"/>
    </source>
</evidence>
<organism evidence="2 3">
    <name type="scientific">Geomicrobium sediminis</name>
    <dbReference type="NCBI Taxonomy" id="1347788"/>
    <lineage>
        <taxon>Bacteria</taxon>
        <taxon>Bacillati</taxon>
        <taxon>Bacillota</taxon>
        <taxon>Bacilli</taxon>
        <taxon>Bacillales</taxon>
        <taxon>Geomicrobium</taxon>
    </lineage>
</organism>
<name>A0ABS2PDW3_9BACL</name>
<feature type="transmembrane region" description="Helical" evidence="1">
    <location>
        <begin position="211"/>
        <end position="231"/>
    </location>
</feature>
<keyword evidence="3" id="KW-1185">Reference proteome</keyword>
<dbReference type="PANTHER" id="PTHR39419:SF1">
    <property type="entry name" value="SLL0814 PROTEIN"/>
    <property type="match status" value="1"/>
</dbReference>
<protein>
    <submittedName>
        <fullName evidence="2">Membrane protein</fullName>
    </submittedName>
</protein>
<feature type="transmembrane region" description="Helical" evidence="1">
    <location>
        <begin position="35"/>
        <end position="53"/>
    </location>
</feature>
<feature type="transmembrane region" description="Helical" evidence="1">
    <location>
        <begin position="12"/>
        <end position="29"/>
    </location>
</feature>
<evidence type="ECO:0000256" key="1">
    <source>
        <dbReference type="SAM" id="Phobius"/>
    </source>
</evidence>
<comment type="caution">
    <text evidence="2">The sequence shown here is derived from an EMBL/GenBank/DDBJ whole genome shotgun (WGS) entry which is preliminary data.</text>
</comment>
<feature type="transmembrane region" description="Helical" evidence="1">
    <location>
        <begin position="98"/>
        <end position="121"/>
    </location>
</feature>
<dbReference type="PANTHER" id="PTHR39419">
    <property type="entry name" value="SLL0814 PROTEIN"/>
    <property type="match status" value="1"/>
</dbReference>
<dbReference type="Proteomes" id="UP000741863">
    <property type="component" value="Unassembled WGS sequence"/>
</dbReference>
<dbReference type="EMBL" id="JAFBEC010000007">
    <property type="protein sequence ID" value="MBM7633609.1"/>
    <property type="molecule type" value="Genomic_DNA"/>
</dbReference>
<reference evidence="2 3" key="1">
    <citation type="submission" date="2021-01" db="EMBL/GenBank/DDBJ databases">
        <title>Genomic Encyclopedia of Type Strains, Phase IV (KMG-IV): sequencing the most valuable type-strain genomes for metagenomic binning, comparative biology and taxonomic classification.</title>
        <authorList>
            <person name="Goeker M."/>
        </authorList>
    </citation>
    <scope>NUCLEOTIDE SEQUENCE [LARGE SCALE GENOMIC DNA]</scope>
    <source>
        <strain evidence="2 3">DSM 25540</strain>
    </source>
</reference>
<accession>A0ABS2PDW3</accession>
<evidence type="ECO:0000313" key="3">
    <source>
        <dbReference type="Proteomes" id="UP000741863"/>
    </source>
</evidence>
<keyword evidence="1" id="KW-1133">Transmembrane helix</keyword>
<feature type="transmembrane region" description="Helical" evidence="1">
    <location>
        <begin position="60"/>
        <end position="86"/>
    </location>
</feature>
<feature type="transmembrane region" description="Helical" evidence="1">
    <location>
        <begin position="133"/>
        <end position="153"/>
    </location>
</feature>